<evidence type="ECO:0000313" key="3">
    <source>
        <dbReference type="Proteomes" id="UP000282613"/>
    </source>
</evidence>
<dbReference type="EMBL" id="UYRS01018752">
    <property type="protein sequence ID" value="VDK39820.1"/>
    <property type="molecule type" value="Genomic_DNA"/>
</dbReference>
<dbReference type="InterPro" id="IPR000998">
    <property type="entry name" value="MAM_dom"/>
</dbReference>
<dbReference type="OrthoDB" id="6284087at2759"/>
<reference evidence="2 3" key="2">
    <citation type="submission" date="2018-11" db="EMBL/GenBank/DDBJ databases">
        <authorList>
            <consortium name="Pathogen Informatics"/>
        </authorList>
    </citation>
    <scope>NUCLEOTIDE SEQUENCE [LARGE SCALE GENOMIC DNA]</scope>
</reference>
<feature type="domain" description="MAM" evidence="1">
    <location>
        <begin position="1368"/>
        <end position="1535"/>
    </location>
</feature>
<gene>
    <name evidence="2" type="ORF">TASK_LOCUS8226</name>
</gene>
<name>A0A158RA17_TAEAS</name>
<dbReference type="Proteomes" id="UP000282613">
    <property type="component" value="Unassembled WGS sequence"/>
</dbReference>
<accession>A0A158RA17</accession>
<evidence type="ECO:0000259" key="1">
    <source>
        <dbReference type="PROSITE" id="PS50060"/>
    </source>
</evidence>
<dbReference type="WBParaSite" id="TASK_0000822501-mRNA-1">
    <property type="protein sequence ID" value="TASK_0000822501-mRNA-1"/>
    <property type="gene ID" value="TASK_0000822501"/>
</dbReference>
<reference evidence="4" key="1">
    <citation type="submission" date="2016-04" db="UniProtKB">
        <authorList>
            <consortium name="WormBaseParasite"/>
        </authorList>
    </citation>
    <scope>IDENTIFICATION</scope>
</reference>
<organism evidence="4">
    <name type="scientific">Taenia asiatica</name>
    <name type="common">Asian tapeworm</name>
    <dbReference type="NCBI Taxonomy" id="60517"/>
    <lineage>
        <taxon>Eukaryota</taxon>
        <taxon>Metazoa</taxon>
        <taxon>Spiralia</taxon>
        <taxon>Lophotrochozoa</taxon>
        <taxon>Platyhelminthes</taxon>
        <taxon>Cestoda</taxon>
        <taxon>Eucestoda</taxon>
        <taxon>Cyclophyllidea</taxon>
        <taxon>Taeniidae</taxon>
        <taxon>Taenia</taxon>
    </lineage>
</organism>
<proteinExistence type="predicted"/>
<dbReference type="SMART" id="SM00137">
    <property type="entry name" value="MAM"/>
    <property type="match status" value="1"/>
</dbReference>
<sequence length="1567" mass="175883">MHEEAVWAHRWEVEQGYLCLKAKMPTLSPKKKISSWLSGLSTGQRKSPADIRVRFTSPPVPSSFGLRCIAFGYSIDLERGTMDLSESSYLLNPLAVCDFDDEETCGWMHEEVPWTYRWVVERDRLCLKAKVSSTFSFKKISWLQDLAIAQSSDETDVKVRFSSPPVPASLGVNVTHVFDWSWLPKVSQVCPSFCQFLFAPATPITLQTCKGSLYIYLNDIIAPFHVWTFEEGDMEEWSNDNNNGQLKWHVATIRQSSFSICVSAKTSGKKSKKFSSLTSFSKKTSSRLWSPTISSNFGINCLTIQYAIERAGHDATLSLLQQNTLPKPFFIWTFDGNTGGWVNDVSNYHQKWELINGTICLHNVPSDVKLSSDGVPWFSASSRKEDKKTRNPKALLWGPPIPQAFLSAVFVLSPVDIPPKPYFVWTFDEDTGGWVNDISNWHQKWQLIDGAICLCNVPNEPKKQNKTLPWLSLGARKEEKVTKSAKAPLWSPPIPQAVGMRCITVDYSISADLVEFAPCSLAMLHQQDGILVMGRQYLLVPISPFLLSPLDAPAKPFFVWTFNENTGKWTNDAANQRQRWELMGGAICLHNMPTEIEGSSDDMSWLSLADEREEKGTNSAKALFWSPLIPHVVGMRCIAMDYRINAGLEISEKYNSLPKPYYIWTFNENTGRWVNDPANWNQRWELIDGAICLHNAPIEPKTSSDDMPWLFVESKMDDKAVRSSKSPLWSPHISEAAGMHPLPKPYFVWTFDEDAGSWVSDAANWNQKWELISGAICLLNVPVELNKHSKNIPWLSLTSKKEDNAVKNAKIPLWGPPIPQALGVRCITMDYKINVVSGVFQIYNLALLQQQDGVSHIWTFDEDLADWTNDLTNWHHKWQVERRQLCLAAKSDPAAKNRSPWSSSTRKKLSDPSAGVQARLWSSPIPSDVGIRCLALFYSFLGSVTGEPIDASTEITFGFCLSAIDATSLTCGFENDSLCEWGNDLNNWLVTWKVENSALCLKPLRQHFKPMTELSARLYSPFLSQEDAIGCVKLSYIISITSGRSGSIHQSARLSLMQKQMGDSGAVWGIVWSPNLHTNILCLTPAASSPAAVGVYVGGDDDIFDLRDTNETVMRAKFWSPKFRMAKVDAVPRYRTSLDCAFENESICEWTNDPNNWFATWKVSNSLLCLRQYRPAPGKQTKLSARLYSPFLSEHSRIGCVIFNYSIFSSRPQHQPAYLALLQKQMGGGLLTLGFCVSIVGEASLNCTFDNGSLCTWSNDQNNWLATWEIMPRKNSVLCLKPLRIPSDAKAEMSARLYSRFLGVQDRIGCFKFSYIISPSGVRSGTHFEESAKLSLMQRQMGLFRMPKEHSSLTTFLCFLSEVSASLFACDFEVQGLKSLCGWKDDPRDNGAAWSIVWNPDIYTTILCMTLATSSRYAGDDDDNFGFGVNEPVMRAKLWSPKFYAANSDPAPQCVKFLFKFDQLDGEPSSSLSLMRHSVRNCQKILDAITGQEFEVCRPVELWNSSVSRASPSSSWNSALIDLGTGSSADFKVFFAPHSSFSQIKGSSIARKIVGFLFVSFLNLATS</sequence>
<keyword evidence="3" id="KW-1185">Reference proteome</keyword>
<dbReference type="STRING" id="60517.A0A158RA17"/>
<dbReference type="GO" id="GO:0016020">
    <property type="term" value="C:membrane"/>
    <property type="evidence" value="ECO:0007669"/>
    <property type="project" value="InterPro"/>
</dbReference>
<dbReference type="PROSITE" id="PS50060">
    <property type="entry name" value="MAM_2"/>
    <property type="match status" value="1"/>
</dbReference>
<evidence type="ECO:0000313" key="2">
    <source>
        <dbReference type="EMBL" id="VDK39820.1"/>
    </source>
</evidence>
<protein>
    <submittedName>
        <fullName evidence="4">MAM domain-containing protein</fullName>
    </submittedName>
</protein>
<evidence type="ECO:0000313" key="4">
    <source>
        <dbReference type="WBParaSite" id="TASK_0000822501-mRNA-1"/>
    </source>
</evidence>
<dbReference type="Gene3D" id="2.60.120.200">
    <property type="match status" value="2"/>
</dbReference>